<keyword evidence="1" id="KW-0808">Transferase</keyword>
<proteinExistence type="inferred from homology"/>
<comment type="caution">
    <text evidence="2">The sequence shown here is derived from an EMBL/GenBank/DDBJ whole genome shotgun (WGS) entry which is preliminary data.</text>
</comment>
<keyword evidence="1" id="KW-0119">Carbohydrate metabolism</keyword>
<dbReference type="InterPro" id="IPR005338">
    <property type="entry name" value="Anhydro_N_Ac-Mur_kinase"/>
</dbReference>
<evidence type="ECO:0000313" key="3">
    <source>
        <dbReference type="Proteomes" id="UP000237229"/>
    </source>
</evidence>
<comment type="catalytic activity">
    <reaction evidence="1">
        <text>1,6-anhydro-N-acetyl-beta-muramate + ATP + H2O = N-acetyl-D-muramate 6-phosphate + ADP + H(+)</text>
        <dbReference type="Rhea" id="RHEA:24952"/>
        <dbReference type="ChEBI" id="CHEBI:15377"/>
        <dbReference type="ChEBI" id="CHEBI:15378"/>
        <dbReference type="ChEBI" id="CHEBI:30616"/>
        <dbReference type="ChEBI" id="CHEBI:58690"/>
        <dbReference type="ChEBI" id="CHEBI:58722"/>
        <dbReference type="ChEBI" id="CHEBI:456216"/>
        <dbReference type="EC" id="2.7.1.170"/>
    </reaction>
</comment>
<dbReference type="NCBIfam" id="NF007148">
    <property type="entry name" value="PRK09585.3-2"/>
    <property type="match status" value="1"/>
</dbReference>
<keyword evidence="1 2" id="KW-0418">Kinase</keyword>
<keyword evidence="1" id="KW-0067">ATP-binding</keyword>
<dbReference type="PANTHER" id="PTHR30605:SF0">
    <property type="entry name" value="ANHYDRO-N-ACETYLMURAMIC ACID KINASE"/>
    <property type="match status" value="1"/>
</dbReference>
<dbReference type="HAMAP" id="MF_01270">
    <property type="entry name" value="AnhMurNAc_kinase"/>
    <property type="match status" value="1"/>
</dbReference>
<dbReference type="Pfam" id="PF03702">
    <property type="entry name" value="AnmK"/>
    <property type="match status" value="1"/>
</dbReference>
<dbReference type="NCBIfam" id="NF007139">
    <property type="entry name" value="PRK09585.1-3"/>
    <property type="match status" value="1"/>
</dbReference>
<keyword evidence="3" id="KW-1185">Reference proteome</keyword>
<feature type="binding site" evidence="1">
    <location>
        <begin position="16"/>
        <end position="23"/>
    </location>
    <ligand>
        <name>ATP</name>
        <dbReference type="ChEBI" id="CHEBI:30616"/>
    </ligand>
</feature>
<dbReference type="SUPFAM" id="SSF53067">
    <property type="entry name" value="Actin-like ATPase domain"/>
    <property type="match status" value="1"/>
</dbReference>
<comment type="function">
    <text evidence="1">Catalyzes the specific phosphorylation of 1,6-anhydro-N-acetylmuramic acid (anhMurNAc) with the simultaneous cleavage of the 1,6-anhydro ring, generating MurNAc-6-P. Is required for the utilization of anhMurNAc either imported from the medium or derived from its own cell wall murein, and thus plays a role in cell wall recycling.</text>
</comment>
<comment type="pathway">
    <text evidence="1">Amino-sugar metabolism; 1,6-anhydro-N-acetylmuramate degradation.</text>
</comment>
<accession>A0ABX4ZS13</accession>
<dbReference type="CDD" id="cd24050">
    <property type="entry name" value="ASKHA_NBD_ANMK"/>
    <property type="match status" value="1"/>
</dbReference>
<evidence type="ECO:0000256" key="1">
    <source>
        <dbReference type="HAMAP-Rule" id="MF_01270"/>
    </source>
</evidence>
<gene>
    <name evidence="1" type="primary">anmK</name>
    <name evidence="2" type="ORF">C3Z13_06705</name>
</gene>
<keyword evidence="1" id="KW-0547">Nucleotide-binding</keyword>
<dbReference type="Gene3D" id="3.30.420.40">
    <property type="match status" value="2"/>
</dbReference>
<evidence type="ECO:0000313" key="2">
    <source>
        <dbReference type="EMBL" id="POY42262.1"/>
    </source>
</evidence>
<dbReference type="GO" id="GO:0016301">
    <property type="term" value="F:kinase activity"/>
    <property type="evidence" value="ECO:0007669"/>
    <property type="project" value="UniProtKB-KW"/>
</dbReference>
<comment type="similarity">
    <text evidence="1">Belongs to the anhydro-N-acetylmuramic acid kinase family.</text>
</comment>
<organism evidence="2 3">
    <name type="scientific">Avibacterium endocarditidis</name>
    <dbReference type="NCBI Taxonomy" id="380674"/>
    <lineage>
        <taxon>Bacteria</taxon>
        <taxon>Pseudomonadati</taxon>
        <taxon>Pseudomonadota</taxon>
        <taxon>Gammaproteobacteria</taxon>
        <taxon>Pasteurellales</taxon>
        <taxon>Pasteurellaceae</taxon>
        <taxon>Avibacterium</taxon>
    </lineage>
</organism>
<dbReference type="PANTHER" id="PTHR30605">
    <property type="entry name" value="ANHYDRO-N-ACETYLMURAMIC ACID KINASE"/>
    <property type="match status" value="1"/>
</dbReference>
<comment type="pathway">
    <text evidence="1">Cell wall biogenesis; peptidoglycan recycling.</text>
</comment>
<dbReference type="EC" id="2.7.1.170" evidence="1"/>
<name>A0ABX4ZS13_9PAST</name>
<dbReference type="Proteomes" id="UP000237229">
    <property type="component" value="Unassembled WGS sequence"/>
</dbReference>
<dbReference type="EMBL" id="PQVI01000085">
    <property type="protein sequence ID" value="POY42262.1"/>
    <property type="molecule type" value="Genomic_DNA"/>
</dbReference>
<reference evidence="2 3" key="1">
    <citation type="submission" date="2018-02" db="EMBL/GenBank/DDBJ databases">
        <title>Classification genera of Pasteurellaceae by whole genome sequence comparison.</title>
        <authorList>
            <person name="Christensen H."/>
        </authorList>
    </citation>
    <scope>NUCLEOTIDE SEQUENCE [LARGE SCALE GENOMIC DNA]</scope>
    <source>
        <strain evidence="2 3">20186H4H1</strain>
    </source>
</reference>
<protein>
    <recommendedName>
        <fullName evidence="1">Anhydro-N-acetylmuramic acid kinase</fullName>
        <ecNumber evidence="1">2.7.1.170</ecNumber>
    </recommendedName>
    <alternativeName>
        <fullName evidence="1">AnhMurNAc kinase</fullName>
    </alternativeName>
</protein>
<sequence length="377" mass="41108">MEMFMQPHYYLGVMSGTSLDGVDLALMDFSTQPAQVVATDFVPMPQNLRQNLTALCQQGQGTLQQIGELDHQLGVLYAESINRFLAKHSLRAEQIQAVGCHGQTIWHAPQGQFPFTWQLGDANIIAARTGITTVADFRRKDMAYGGQGAPLVPAFHHNVFADPTRNTVVLNIGGISNISVLLPNQPVLGYDTGVGNALLDSWIAKHQGKSYDKNGEWAASGQSNPALLQDLLADPYFSLPAPKSTGRELFNLAWLEKILQKHTALLPQDVQATLAEFTAQCSAQDLQHLSQHNTLPCLLLVCGGGAKNPVIMAHLQHLLPHWQIATTTDYGLDADYLEAAAFAWLAYRRMENLPSNEPSVTGATKAVSLGVIYPKDC</sequence>
<dbReference type="InterPro" id="IPR043129">
    <property type="entry name" value="ATPase_NBD"/>
</dbReference>